<organism evidence="8">
    <name type="scientific">Tetragenococcus halophilus</name>
    <name type="common">Pediococcus halophilus</name>
    <dbReference type="NCBI Taxonomy" id="51669"/>
    <lineage>
        <taxon>Bacteria</taxon>
        <taxon>Bacillati</taxon>
        <taxon>Bacillota</taxon>
        <taxon>Bacilli</taxon>
        <taxon>Lactobacillales</taxon>
        <taxon>Enterococcaceae</taxon>
        <taxon>Tetragenococcus</taxon>
    </lineage>
</organism>
<name>A0A8D5ZE87_TETHA</name>
<dbReference type="InterPro" id="IPR043149">
    <property type="entry name" value="TagF_N"/>
</dbReference>
<dbReference type="InterPro" id="IPR043148">
    <property type="entry name" value="TagF_C"/>
</dbReference>
<keyword evidence="4 8" id="KW-0808">Transferase</keyword>
<dbReference type="Gene3D" id="3.90.550.10">
    <property type="entry name" value="Spore Coat Polysaccharide Biosynthesis Protein SpsA, Chain A"/>
    <property type="match status" value="1"/>
</dbReference>
<dbReference type="EMBL" id="LC638494">
    <property type="protein sequence ID" value="BCY23754.1"/>
    <property type="molecule type" value="Genomic_DNA"/>
</dbReference>
<dbReference type="GeneID" id="64054211"/>
<dbReference type="PANTHER" id="PTHR37316:SF3">
    <property type="entry name" value="TEICHOIC ACID GLYCEROL-PHOSPHATE TRANSFERASE"/>
    <property type="match status" value="1"/>
</dbReference>
<dbReference type="InterPro" id="IPR051612">
    <property type="entry name" value="Teichoic_Acid_Biosynth"/>
</dbReference>
<dbReference type="GO" id="GO:0005886">
    <property type="term" value="C:plasma membrane"/>
    <property type="evidence" value="ECO:0007669"/>
    <property type="project" value="UniProtKB-SubCell"/>
</dbReference>
<dbReference type="CDD" id="cd00761">
    <property type="entry name" value="Glyco_tranf_GTA_type"/>
    <property type="match status" value="1"/>
</dbReference>
<evidence type="ECO:0000313" key="8">
    <source>
        <dbReference type="EMBL" id="BCY23754.1"/>
    </source>
</evidence>
<keyword evidence="3" id="KW-1003">Cell membrane</keyword>
<dbReference type="InterPro" id="IPR001173">
    <property type="entry name" value="Glyco_trans_2-like"/>
</dbReference>
<reference evidence="8" key="1">
    <citation type="submission" date="2021-06" db="EMBL/GenBank/DDBJ databases">
        <title>Ribitol-containing wall teichoic acid of Tetragenococcus halophilus is targeted by bacteriophage (phi)WJ7 as the irreversible binding receptor.</title>
        <authorList>
            <person name="Wakinaka T."/>
            <person name="Matsutani M."/>
            <person name="Watanabe J."/>
            <person name="Mogi Y."/>
            <person name="Tokuoka M."/>
            <person name="Ohnishi A."/>
        </authorList>
    </citation>
    <scope>NUCLEOTIDE SEQUENCE</scope>
    <source>
        <strain evidence="8">WJ7</strain>
    </source>
</reference>
<comment type="similarity">
    <text evidence="2">Belongs to the CDP-glycerol glycerophosphotransferase family.</text>
</comment>
<dbReference type="PANTHER" id="PTHR37316">
    <property type="entry name" value="TEICHOIC ACID GLYCEROL-PHOSPHATE PRIMASE"/>
    <property type="match status" value="1"/>
</dbReference>
<dbReference type="AlphaFoldDB" id="A0A8D5ZE87"/>
<evidence type="ECO:0000259" key="7">
    <source>
        <dbReference type="Pfam" id="PF00535"/>
    </source>
</evidence>
<protein>
    <submittedName>
        <fullName evidence="8">CDP-glycerol glycerophosphotransferase</fullName>
    </submittedName>
</protein>
<dbReference type="Gene3D" id="3.40.50.11820">
    <property type="match status" value="1"/>
</dbReference>
<dbReference type="InterPro" id="IPR029044">
    <property type="entry name" value="Nucleotide-diphossugar_trans"/>
</dbReference>
<dbReference type="InterPro" id="IPR007554">
    <property type="entry name" value="Glycerophosphate_synth"/>
</dbReference>
<evidence type="ECO:0000256" key="4">
    <source>
        <dbReference type="ARBA" id="ARBA00022679"/>
    </source>
</evidence>
<dbReference type="GO" id="GO:0019350">
    <property type="term" value="P:teichoic acid biosynthetic process"/>
    <property type="evidence" value="ECO:0007669"/>
    <property type="project" value="UniProtKB-KW"/>
</dbReference>
<dbReference type="RefSeq" id="WP_069028992.1">
    <property type="nucleotide sequence ID" value="NZ_CP012047.1"/>
</dbReference>
<dbReference type="Gene3D" id="3.40.50.12580">
    <property type="match status" value="1"/>
</dbReference>
<dbReference type="Pfam" id="PF00535">
    <property type="entry name" value="Glycos_transf_2"/>
    <property type="match status" value="1"/>
</dbReference>
<evidence type="ECO:0000256" key="3">
    <source>
        <dbReference type="ARBA" id="ARBA00022475"/>
    </source>
</evidence>
<dbReference type="SUPFAM" id="SSF53448">
    <property type="entry name" value="Nucleotide-diphospho-sugar transferases"/>
    <property type="match status" value="1"/>
</dbReference>
<sequence>MTFSIVIPYKENSSKFLEYCIESLEKQVYRNFEVLFIHNQSTILERYLKNSTLNYRIFEDDGETIANFRNIGIREAAGDYILFMDADDFLHPNALIYAKQMINESNNSVNVLKLRIAKTDLDKNSALKLEQKPFYRISTLNSLNKMLKNEGYGSANEDQFVSELFNYDVVPHPYKTLTVEKYFSKLSYHLKAHSFIIRRDFLLENELFFDTRNDLYADIPFLVRLYNMVDAIQQTSTKLYYKSIHNDPINEPSASQIEREDRQLKRVQAFNEAVQISDNDIITKKVKNAAKNYYLYKVVTNDSFKVSFEDIVPIYQELYQLLQIESEPISIKKRHKPEINSIQSGNFKTAYRLSRSRVIVYNALRFMSPKKKRYRQKSIQKNIFSKLPIKNQTILYESFLGRNYSDSPKALFNYLLQEEPDKWKHVWILNDKELVEKSPEFQRSNVKVITRFSWQYFYYVTIAKYFILNMRQPNYLEKKQDQVILSTWHGTPLKHLVFDMDNVTSANKNYKKIFYEQSRKWDYLIADNKYSEDIFINAFMFPRENILTYGYPRNDILINHTAADEQEIKQRLGIPLDKKVILYAPTWRDDEFHSVGKYKFTLRLDLERLREELGNEYVIILRMHYFISDVLDLSNYGGFAFDFSKYNDINDLFIVSDLLITDYSSVFFDFANLKRPILFYTYDLSKYKDELRGFYIDVYNDLPGPLLYTSDEVIDRIKNIKAVMYEYEEKYKSFYEEFCALDDGKASERVIETVLEK</sequence>
<dbReference type="GO" id="GO:0047355">
    <property type="term" value="F:CDP-glycerol glycerophosphotransferase activity"/>
    <property type="evidence" value="ECO:0007669"/>
    <property type="project" value="InterPro"/>
</dbReference>
<accession>A0A8D5ZE87</accession>
<dbReference type="SUPFAM" id="SSF53756">
    <property type="entry name" value="UDP-Glycosyltransferase/glycogen phosphorylase"/>
    <property type="match status" value="1"/>
</dbReference>
<evidence type="ECO:0000256" key="5">
    <source>
        <dbReference type="ARBA" id="ARBA00022944"/>
    </source>
</evidence>
<dbReference type="Pfam" id="PF04464">
    <property type="entry name" value="Glyphos_transf"/>
    <property type="match status" value="1"/>
</dbReference>
<gene>
    <name evidence="8" type="primary">tagF</name>
</gene>
<keyword evidence="5" id="KW-0777">Teichoic acid biosynthesis</keyword>
<evidence type="ECO:0000256" key="6">
    <source>
        <dbReference type="ARBA" id="ARBA00023136"/>
    </source>
</evidence>
<keyword evidence="6" id="KW-0472">Membrane</keyword>
<comment type="subcellular location">
    <subcellularLocation>
        <location evidence="1">Cell membrane</location>
        <topology evidence="1">Peripheral membrane protein</topology>
    </subcellularLocation>
</comment>
<evidence type="ECO:0000256" key="1">
    <source>
        <dbReference type="ARBA" id="ARBA00004202"/>
    </source>
</evidence>
<feature type="domain" description="Glycosyltransferase 2-like" evidence="7">
    <location>
        <begin position="4"/>
        <end position="129"/>
    </location>
</feature>
<proteinExistence type="inferred from homology"/>
<evidence type="ECO:0000256" key="2">
    <source>
        <dbReference type="ARBA" id="ARBA00010488"/>
    </source>
</evidence>